<dbReference type="EMBL" id="BNAH01000008">
    <property type="protein sequence ID" value="GHE91905.1"/>
    <property type="molecule type" value="Genomic_DNA"/>
</dbReference>
<dbReference type="InterPro" id="IPR013976">
    <property type="entry name" value="HDOD"/>
</dbReference>
<dbReference type="PANTHER" id="PTHR33525:SF6">
    <property type="entry name" value="HDOD DOMAIN-CONTAINING PROTEIN"/>
    <property type="match status" value="1"/>
</dbReference>
<keyword evidence="3" id="KW-1185">Reference proteome</keyword>
<protein>
    <recommendedName>
        <fullName evidence="1">HDOD domain-containing protein</fullName>
    </recommendedName>
</protein>
<feature type="domain" description="HDOD" evidence="1">
    <location>
        <begin position="118"/>
        <end position="312"/>
    </location>
</feature>
<dbReference type="RefSeq" id="WP_189378296.1">
    <property type="nucleotide sequence ID" value="NZ_BNAH01000008.1"/>
</dbReference>
<evidence type="ECO:0000313" key="2">
    <source>
        <dbReference type="EMBL" id="GHE91905.1"/>
    </source>
</evidence>
<sequence>MFKALINRLFPSFVKKKGDINYHYFETSRAEEANSSKNSIDHIQQHLNRNKNNEIIKVSSVIKRTELSSSHSEQFFVYLFGEINTQTLLDPLSDYVSRTIEGLLIYPQDSPQLIFNSLPVLPRSVTTLMSEINTPDFDVNILIEVIKQEPSIAAEVIKLANSAGFQRSDKPVTDLKSAFMAMGSQGLLEGVLYSFLKNFTPKGNVYYKQFGEKIWQHCLKCGAISKLIVLNSEMKEHANTAYFIGLICNLGEMIIFQIMIDAFSHVSPDVQPNSLAFKLMVEKYAKRLSFEIAKYWKLPDPIIRALGLQLKINAETPRNKVLEHNKLGCFIYEANKMSELYVMWQNKLIDQDELELRTDYFLKMSESKQLYTTFMASHQGR</sequence>
<dbReference type="SUPFAM" id="SSF109604">
    <property type="entry name" value="HD-domain/PDEase-like"/>
    <property type="match status" value="1"/>
</dbReference>
<dbReference type="Gene3D" id="1.10.3210.10">
    <property type="entry name" value="Hypothetical protein af1432"/>
    <property type="match status" value="1"/>
</dbReference>
<dbReference type="PANTHER" id="PTHR33525">
    <property type="match status" value="1"/>
</dbReference>
<evidence type="ECO:0000259" key="1">
    <source>
        <dbReference type="PROSITE" id="PS51833"/>
    </source>
</evidence>
<dbReference type="Pfam" id="PF08668">
    <property type="entry name" value="HDOD"/>
    <property type="match status" value="1"/>
</dbReference>
<name>A0ABQ3ISX8_9GAMM</name>
<evidence type="ECO:0000313" key="3">
    <source>
        <dbReference type="Proteomes" id="UP000626370"/>
    </source>
</evidence>
<accession>A0ABQ3ISX8</accession>
<organism evidence="2 3">
    <name type="scientific">Thalassotalea profundi</name>
    <dbReference type="NCBI Taxonomy" id="2036687"/>
    <lineage>
        <taxon>Bacteria</taxon>
        <taxon>Pseudomonadati</taxon>
        <taxon>Pseudomonadota</taxon>
        <taxon>Gammaproteobacteria</taxon>
        <taxon>Alteromonadales</taxon>
        <taxon>Colwelliaceae</taxon>
        <taxon>Thalassotalea</taxon>
    </lineage>
</organism>
<dbReference type="Proteomes" id="UP000626370">
    <property type="component" value="Unassembled WGS sequence"/>
</dbReference>
<dbReference type="PROSITE" id="PS51833">
    <property type="entry name" value="HDOD"/>
    <property type="match status" value="1"/>
</dbReference>
<reference evidence="3" key="1">
    <citation type="journal article" date="2019" name="Int. J. Syst. Evol. Microbiol.">
        <title>The Global Catalogue of Microorganisms (GCM) 10K type strain sequencing project: providing services to taxonomists for standard genome sequencing and annotation.</title>
        <authorList>
            <consortium name="The Broad Institute Genomics Platform"/>
            <consortium name="The Broad Institute Genome Sequencing Center for Infectious Disease"/>
            <person name="Wu L."/>
            <person name="Ma J."/>
        </authorList>
    </citation>
    <scope>NUCLEOTIDE SEQUENCE [LARGE SCALE GENOMIC DNA]</scope>
    <source>
        <strain evidence="3">CGMCC 1.15922</strain>
    </source>
</reference>
<gene>
    <name evidence="2" type="ORF">GCM10011501_21720</name>
</gene>
<proteinExistence type="predicted"/>
<comment type="caution">
    <text evidence="2">The sequence shown here is derived from an EMBL/GenBank/DDBJ whole genome shotgun (WGS) entry which is preliminary data.</text>
</comment>
<dbReference type="InterPro" id="IPR052340">
    <property type="entry name" value="RNase_Y/CdgJ"/>
</dbReference>